<feature type="domain" description="NodB homology" evidence="3">
    <location>
        <begin position="28"/>
        <end position="213"/>
    </location>
</feature>
<sequence>MNLYWVKTNAFIRRVFSNYIWLLPNNDKKIYLTFDDGPIPEITEWILEELRTHNAKATFFCIGKNVEANPQLFEKIIAQGHSIGNHTHNHLNGWKSNTTEYLENFQNCEQTLAKFSAKLNYALPKFFRPPYGKIKKSQAKIIKNKGYKIIMWDIVSGDFDCKISKEKCLNNIIKNIEAGSIIVFHDSLKAYKNLKYALPKVLAYLQENNFNCVQLDTDIKVPKQ</sequence>
<dbReference type="Gene3D" id="3.20.20.370">
    <property type="entry name" value="Glycoside hydrolase/deacetylase"/>
    <property type="match status" value="1"/>
</dbReference>
<dbReference type="EC" id="3.-.-.-" evidence="4"/>
<reference evidence="4 5" key="1">
    <citation type="submission" date="2023-05" db="EMBL/GenBank/DDBJ databases">
        <title>Adaptations of aquatic viruses from atmosphere-close ecosystems of the Central Arctic Ocean.</title>
        <authorList>
            <person name="Rahlff J."/>
            <person name="Holmfeldt K."/>
        </authorList>
    </citation>
    <scope>NUCLEOTIDE SEQUENCE [LARGE SCALE GENOMIC DNA]</scope>
    <source>
        <strain evidence="4 5">Arc14</strain>
    </source>
</reference>
<gene>
    <name evidence="4" type="ORF">QO192_13420</name>
</gene>
<keyword evidence="2 4" id="KW-0378">Hydrolase</keyword>
<dbReference type="InterPro" id="IPR002509">
    <property type="entry name" value="NODB_dom"/>
</dbReference>
<dbReference type="SUPFAM" id="SSF88713">
    <property type="entry name" value="Glycoside hydrolase/deacetylase"/>
    <property type="match status" value="1"/>
</dbReference>
<dbReference type="CDD" id="cd10917">
    <property type="entry name" value="CE4_NodB_like_6s_7s"/>
    <property type="match status" value="1"/>
</dbReference>
<dbReference type="PROSITE" id="PS51677">
    <property type="entry name" value="NODB"/>
    <property type="match status" value="1"/>
</dbReference>
<organism evidence="4 5">
    <name type="scientific">Flavobacterium frigidarium</name>
    <dbReference type="NCBI Taxonomy" id="99286"/>
    <lineage>
        <taxon>Bacteria</taxon>
        <taxon>Pseudomonadati</taxon>
        <taxon>Bacteroidota</taxon>
        <taxon>Flavobacteriia</taxon>
        <taxon>Flavobacteriales</taxon>
        <taxon>Flavobacteriaceae</taxon>
        <taxon>Flavobacterium</taxon>
    </lineage>
</organism>
<comment type="caution">
    <text evidence="4">The sequence shown here is derived from an EMBL/GenBank/DDBJ whole genome shotgun (WGS) entry which is preliminary data.</text>
</comment>
<accession>A0ABV4KG65</accession>
<dbReference type="InterPro" id="IPR050248">
    <property type="entry name" value="Polysacc_deacetylase_ArnD"/>
</dbReference>
<dbReference type="GO" id="GO:0016787">
    <property type="term" value="F:hydrolase activity"/>
    <property type="evidence" value="ECO:0007669"/>
    <property type="project" value="UniProtKB-KW"/>
</dbReference>
<dbReference type="RefSeq" id="WP_371571407.1">
    <property type="nucleotide sequence ID" value="NZ_JASMRN010000011.1"/>
</dbReference>
<dbReference type="Pfam" id="PF01522">
    <property type="entry name" value="Polysacc_deac_1"/>
    <property type="match status" value="1"/>
</dbReference>
<protein>
    <submittedName>
        <fullName evidence="4">Polysaccharide deacetylase family protein</fullName>
        <ecNumber evidence="4">3.-.-.-</ecNumber>
    </submittedName>
</protein>
<dbReference type="PANTHER" id="PTHR10587:SF133">
    <property type="entry name" value="CHITIN DEACETYLASE 1-RELATED"/>
    <property type="match status" value="1"/>
</dbReference>
<name>A0ABV4KG65_9FLAO</name>
<evidence type="ECO:0000313" key="4">
    <source>
        <dbReference type="EMBL" id="MEZ7516276.1"/>
    </source>
</evidence>
<dbReference type="EMBL" id="JASMRN010000011">
    <property type="protein sequence ID" value="MEZ7516276.1"/>
    <property type="molecule type" value="Genomic_DNA"/>
</dbReference>
<keyword evidence="1" id="KW-0479">Metal-binding</keyword>
<dbReference type="Proteomes" id="UP001568894">
    <property type="component" value="Unassembled WGS sequence"/>
</dbReference>
<dbReference type="PANTHER" id="PTHR10587">
    <property type="entry name" value="GLYCOSYL TRANSFERASE-RELATED"/>
    <property type="match status" value="1"/>
</dbReference>
<evidence type="ECO:0000256" key="1">
    <source>
        <dbReference type="ARBA" id="ARBA00022723"/>
    </source>
</evidence>
<keyword evidence="5" id="KW-1185">Reference proteome</keyword>
<evidence type="ECO:0000259" key="3">
    <source>
        <dbReference type="PROSITE" id="PS51677"/>
    </source>
</evidence>
<evidence type="ECO:0000313" key="5">
    <source>
        <dbReference type="Proteomes" id="UP001568894"/>
    </source>
</evidence>
<dbReference type="InterPro" id="IPR011330">
    <property type="entry name" value="Glyco_hydro/deAcase_b/a-brl"/>
</dbReference>
<evidence type="ECO:0000256" key="2">
    <source>
        <dbReference type="ARBA" id="ARBA00022801"/>
    </source>
</evidence>
<proteinExistence type="predicted"/>